<organism evidence="1 2">
    <name type="scientific">Micromonospora halophytica</name>
    <dbReference type="NCBI Taxonomy" id="47864"/>
    <lineage>
        <taxon>Bacteria</taxon>
        <taxon>Bacillati</taxon>
        <taxon>Actinomycetota</taxon>
        <taxon>Actinomycetes</taxon>
        <taxon>Micromonosporales</taxon>
        <taxon>Micromonosporaceae</taxon>
        <taxon>Micromonospora</taxon>
    </lineage>
</organism>
<dbReference type="AlphaFoldDB" id="A0A1C5I5H2"/>
<evidence type="ECO:0000313" key="1">
    <source>
        <dbReference type="EMBL" id="SCG53538.1"/>
    </source>
</evidence>
<protein>
    <submittedName>
        <fullName evidence="1">Uncharacterized protein</fullName>
    </submittedName>
</protein>
<name>A0A1C5I5H2_9ACTN</name>
<keyword evidence="2" id="KW-1185">Reference proteome</keyword>
<sequence>MPDFLGWETLRQVPGDTDARRRRRAGALVLVGGLVLLVTASRSGSPSP</sequence>
<proteinExistence type="predicted"/>
<dbReference type="Proteomes" id="UP000199408">
    <property type="component" value="Unassembled WGS sequence"/>
</dbReference>
<evidence type="ECO:0000313" key="2">
    <source>
        <dbReference type="Proteomes" id="UP000199408"/>
    </source>
</evidence>
<gene>
    <name evidence="1" type="ORF">GA0070560_10842</name>
</gene>
<dbReference type="STRING" id="47864.GA0070560_10842"/>
<accession>A0A1C5I5H2</accession>
<dbReference type="RefSeq" id="WP_170839390.1">
    <property type="nucleotide sequence ID" value="NZ_FMDN01000008.1"/>
</dbReference>
<reference evidence="2" key="1">
    <citation type="submission" date="2016-06" db="EMBL/GenBank/DDBJ databases">
        <authorList>
            <person name="Varghese N."/>
        </authorList>
    </citation>
    <scope>NUCLEOTIDE SEQUENCE [LARGE SCALE GENOMIC DNA]</scope>
    <source>
        <strain evidence="2">DSM 43171</strain>
    </source>
</reference>
<dbReference type="EMBL" id="FMDN01000008">
    <property type="protein sequence ID" value="SCG53538.1"/>
    <property type="molecule type" value="Genomic_DNA"/>
</dbReference>